<evidence type="ECO:0000313" key="3">
    <source>
        <dbReference type="Proteomes" id="UP000494206"/>
    </source>
</evidence>
<dbReference type="Proteomes" id="UP000494206">
    <property type="component" value="Unassembled WGS sequence"/>
</dbReference>
<keyword evidence="3" id="KW-1185">Reference proteome</keyword>
<reference evidence="2 3" key="1">
    <citation type="submission" date="2020-04" db="EMBL/GenBank/DDBJ databases">
        <authorList>
            <person name="Laetsch R D."/>
            <person name="Stevens L."/>
            <person name="Kumar S."/>
            <person name="Blaxter L. M."/>
        </authorList>
    </citation>
    <scope>NUCLEOTIDE SEQUENCE [LARGE SCALE GENOMIC DNA]</scope>
</reference>
<protein>
    <submittedName>
        <fullName evidence="2">Uncharacterized protein</fullName>
    </submittedName>
</protein>
<dbReference type="AlphaFoldDB" id="A0A8S1F1V6"/>
<evidence type="ECO:0000256" key="1">
    <source>
        <dbReference type="SAM" id="MobiDB-lite"/>
    </source>
</evidence>
<dbReference type="EMBL" id="CADEPM010000009">
    <property type="protein sequence ID" value="CAB3409916.1"/>
    <property type="molecule type" value="Genomic_DNA"/>
</dbReference>
<accession>A0A8S1F1V6</accession>
<dbReference type="OrthoDB" id="5791661at2759"/>
<organism evidence="2 3">
    <name type="scientific">Caenorhabditis bovis</name>
    <dbReference type="NCBI Taxonomy" id="2654633"/>
    <lineage>
        <taxon>Eukaryota</taxon>
        <taxon>Metazoa</taxon>
        <taxon>Ecdysozoa</taxon>
        <taxon>Nematoda</taxon>
        <taxon>Chromadorea</taxon>
        <taxon>Rhabditida</taxon>
        <taxon>Rhabditina</taxon>
        <taxon>Rhabditomorpha</taxon>
        <taxon>Rhabditoidea</taxon>
        <taxon>Rhabditidae</taxon>
        <taxon>Peloderinae</taxon>
        <taxon>Caenorhabditis</taxon>
    </lineage>
</organism>
<feature type="region of interest" description="Disordered" evidence="1">
    <location>
        <begin position="35"/>
        <end position="71"/>
    </location>
</feature>
<feature type="compositionally biased region" description="Polar residues" evidence="1">
    <location>
        <begin position="61"/>
        <end position="71"/>
    </location>
</feature>
<proteinExistence type="predicted"/>
<evidence type="ECO:0000313" key="2">
    <source>
        <dbReference type="EMBL" id="CAB3409916.1"/>
    </source>
</evidence>
<name>A0A8S1F1V6_9PELO</name>
<sequence length="99" mass="10869">MSTSNNENKKASKKAPEKRVALKKKTAKELEEMATAKANRLVSCESTEDGDPPPPPRAVPSESSMSKLNNQLKEVPIVKAFDKAEKKLEDEKSTGTNKK</sequence>
<feature type="region of interest" description="Disordered" evidence="1">
    <location>
        <begin position="1"/>
        <end position="20"/>
    </location>
</feature>
<gene>
    <name evidence="2" type="ORF">CBOVIS_LOCUS11508</name>
</gene>
<comment type="caution">
    <text evidence="2">The sequence shown here is derived from an EMBL/GenBank/DDBJ whole genome shotgun (WGS) entry which is preliminary data.</text>
</comment>
<feature type="compositionally biased region" description="Basic and acidic residues" evidence="1">
    <location>
        <begin position="7"/>
        <end position="20"/>
    </location>
</feature>